<dbReference type="AlphaFoldDB" id="A0A512BWD0"/>
<keyword evidence="3" id="KW-1185">Reference proteome</keyword>
<evidence type="ECO:0000313" key="2">
    <source>
        <dbReference type="EMBL" id="GEO16235.1"/>
    </source>
</evidence>
<organism evidence="2 3">
    <name type="scientific">Microvirga aerophila</name>
    <dbReference type="NCBI Taxonomy" id="670291"/>
    <lineage>
        <taxon>Bacteria</taxon>
        <taxon>Pseudomonadati</taxon>
        <taxon>Pseudomonadota</taxon>
        <taxon>Alphaproteobacteria</taxon>
        <taxon>Hyphomicrobiales</taxon>
        <taxon>Methylobacteriaceae</taxon>
        <taxon>Microvirga</taxon>
    </lineage>
</organism>
<protein>
    <submittedName>
        <fullName evidence="2">Uncharacterized protein</fullName>
    </submittedName>
</protein>
<feature type="transmembrane region" description="Helical" evidence="1">
    <location>
        <begin position="77"/>
        <end position="96"/>
    </location>
</feature>
<reference evidence="2 3" key="1">
    <citation type="submission" date="2019-07" db="EMBL/GenBank/DDBJ databases">
        <title>Whole genome shotgun sequence of Microvirga aerophila NBRC 106136.</title>
        <authorList>
            <person name="Hosoyama A."/>
            <person name="Uohara A."/>
            <person name="Ohji S."/>
            <person name="Ichikawa N."/>
        </authorList>
    </citation>
    <scope>NUCLEOTIDE SEQUENCE [LARGE SCALE GENOMIC DNA]</scope>
    <source>
        <strain evidence="2 3">NBRC 106136</strain>
    </source>
</reference>
<sequence>MSDRVEYWWISYETDIQPGEVTFRAGIPAHIRLIGSRDIIAAAAVELVERLPATPRPVLQRAVPPPPTAPQTSGSPLWLIGIIVLTLLYWFSGQLFDAIK</sequence>
<keyword evidence="1" id="KW-0812">Transmembrane</keyword>
<evidence type="ECO:0000256" key="1">
    <source>
        <dbReference type="SAM" id="Phobius"/>
    </source>
</evidence>
<comment type="caution">
    <text evidence="2">The sequence shown here is derived from an EMBL/GenBank/DDBJ whole genome shotgun (WGS) entry which is preliminary data.</text>
</comment>
<name>A0A512BWD0_9HYPH</name>
<accession>A0A512BWD0</accession>
<dbReference type="EMBL" id="BJYU01000060">
    <property type="protein sequence ID" value="GEO16235.1"/>
    <property type="molecule type" value="Genomic_DNA"/>
</dbReference>
<dbReference type="OrthoDB" id="8021176at2"/>
<proteinExistence type="predicted"/>
<evidence type="ECO:0000313" key="3">
    <source>
        <dbReference type="Proteomes" id="UP000321085"/>
    </source>
</evidence>
<dbReference type="Proteomes" id="UP000321085">
    <property type="component" value="Unassembled WGS sequence"/>
</dbReference>
<dbReference type="RefSeq" id="WP_114188274.1">
    <property type="nucleotide sequence ID" value="NZ_BJYU01000060.1"/>
</dbReference>
<keyword evidence="1" id="KW-0472">Membrane</keyword>
<gene>
    <name evidence="2" type="ORF">MAE02_39310</name>
</gene>
<keyword evidence="1" id="KW-1133">Transmembrane helix</keyword>